<proteinExistence type="predicted"/>
<organism evidence="1">
    <name type="scientific">Sesamum radiatum</name>
    <name type="common">Black benniseed</name>
    <dbReference type="NCBI Taxonomy" id="300843"/>
    <lineage>
        <taxon>Eukaryota</taxon>
        <taxon>Viridiplantae</taxon>
        <taxon>Streptophyta</taxon>
        <taxon>Embryophyta</taxon>
        <taxon>Tracheophyta</taxon>
        <taxon>Spermatophyta</taxon>
        <taxon>Magnoliopsida</taxon>
        <taxon>eudicotyledons</taxon>
        <taxon>Gunneridae</taxon>
        <taxon>Pentapetalae</taxon>
        <taxon>asterids</taxon>
        <taxon>lamiids</taxon>
        <taxon>Lamiales</taxon>
        <taxon>Pedaliaceae</taxon>
        <taxon>Sesamum</taxon>
    </lineage>
</organism>
<name>A0AAW2TW05_SESRA</name>
<dbReference type="EMBL" id="JACGWJ010000007">
    <property type="protein sequence ID" value="KAL0408777.1"/>
    <property type="molecule type" value="Genomic_DNA"/>
</dbReference>
<dbReference type="Gene3D" id="3.40.50.2000">
    <property type="entry name" value="Glycogen Phosphorylase B"/>
    <property type="match status" value="2"/>
</dbReference>
<gene>
    <name evidence="1" type="ORF">Sradi_1812100</name>
</gene>
<reference evidence="1" key="2">
    <citation type="journal article" date="2024" name="Plant">
        <title>Genomic evolution and insights into agronomic trait innovations of Sesamum species.</title>
        <authorList>
            <person name="Miao H."/>
            <person name="Wang L."/>
            <person name="Qu L."/>
            <person name="Liu H."/>
            <person name="Sun Y."/>
            <person name="Le M."/>
            <person name="Wang Q."/>
            <person name="Wei S."/>
            <person name="Zheng Y."/>
            <person name="Lin W."/>
            <person name="Duan Y."/>
            <person name="Cao H."/>
            <person name="Xiong S."/>
            <person name="Wang X."/>
            <person name="Wei L."/>
            <person name="Li C."/>
            <person name="Ma Q."/>
            <person name="Ju M."/>
            <person name="Zhao R."/>
            <person name="Li G."/>
            <person name="Mu C."/>
            <person name="Tian Q."/>
            <person name="Mei H."/>
            <person name="Zhang T."/>
            <person name="Gao T."/>
            <person name="Zhang H."/>
        </authorList>
    </citation>
    <scope>NUCLEOTIDE SEQUENCE</scope>
    <source>
        <strain evidence="1">G02</strain>
    </source>
</reference>
<sequence length="101" mass="10592">MAIAAGCNDIGWPMEADQFLNAKLLVEYKGAAVQVCEGGDTVPDTAAGSKDSRVMNGDTVGRVRAKELRNKALEAIKVGGSSTRDLDGLVEELAKLQVTNA</sequence>
<dbReference type="SUPFAM" id="SSF53756">
    <property type="entry name" value="UDP-Glycosyltransferase/glycogen phosphorylase"/>
    <property type="match status" value="1"/>
</dbReference>
<dbReference type="AlphaFoldDB" id="A0AAW2TW05"/>
<comment type="caution">
    <text evidence="1">The sequence shown here is derived from an EMBL/GenBank/DDBJ whole genome shotgun (WGS) entry which is preliminary data.</text>
</comment>
<evidence type="ECO:0000313" key="1">
    <source>
        <dbReference type="EMBL" id="KAL0408777.1"/>
    </source>
</evidence>
<protein>
    <submittedName>
        <fullName evidence="1">UDP-glycosyltransferase 89A2</fullName>
    </submittedName>
</protein>
<reference evidence="1" key="1">
    <citation type="submission" date="2020-06" db="EMBL/GenBank/DDBJ databases">
        <authorList>
            <person name="Li T."/>
            <person name="Hu X."/>
            <person name="Zhang T."/>
            <person name="Song X."/>
            <person name="Zhang H."/>
            <person name="Dai N."/>
            <person name="Sheng W."/>
            <person name="Hou X."/>
            <person name="Wei L."/>
        </authorList>
    </citation>
    <scope>NUCLEOTIDE SEQUENCE</scope>
    <source>
        <strain evidence="1">G02</strain>
        <tissue evidence="1">Leaf</tissue>
    </source>
</reference>
<accession>A0AAW2TW05</accession>